<gene>
    <name evidence="2" type="ORF">EG240_07130</name>
</gene>
<dbReference type="Proteomes" id="UP000275719">
    <property type="component" value="Unassembled WGS sequence"/>
</dbReference>
<feature type="signal peptide" evidence="1">
    <location>
        <begin position="1"/>
        <end position="22"/>
    </location>
</feature>
<evidence type="ECO:0000256" key="1">
    <source>
        <dbReference type="SAM" id="SignalP"/>
    </source>
</evidence>
<keyword evidence="3" id="KW-1185">Reference proteome</keyword>
<proteinExistence type="predicted"/>
<feature type="chain" id="PRO_5018328946" evidence="1">
    <location>
        <begin position="23"/>
        <end position="201"/>
    </location>
</feature>
<dbReference type="AlphaFoldDB" id="A0A3P3WBI7"/>
<sequence>MHKICKMRFLVLFLLCCNFSQAQKLSRIELLDAISNDICSEITTKNIKVVNENVLGVQMIKSLMNYKEDVVFYFGKDYFINEKVMQTLGEEIGTHLGIKCPEIFLDIIDLEETTEAFNYLAVNGKLSKVQKNEFLTFTIKEPSGKTHEFLLLCSFETSYLLTDNILKINDEIEVSYYVSEIYNAKIGRYVNYNIVNYIEKK</sequence>
<protein>
    <submittedName>
        <fullName evidence="2">Uncharacterized protein</fullName>
    </submittedName>
</protein>
<evidence type="ECO:0000313" key="2">
    <source>
        <dbReference type="EMBL" id="RRJ90969.1"/>
    </source>
</evidence>
<keyword evidence="1" id="KW-0732">Signal</keyword>
<accession>A0A3P3WBI7</accession>
<dbReference type="EMBL" id="RQVQ01000013">
    <property type="protein sequence ID" value="RRJ90969.1"/>
    <property type="molecule type" value="Genomic_DNA"/>
</dbReference>
<dbReference type="RefSeq" id="WP_125018706.1">
    <property type="nucleotide sequence ID" value="NZ_RQVQ01000013.1"/>
</dbReference>
<evidence type="ECO:0000313" key="3">
    <source>
        <dbReference type="Proteomes" id="UP000275719"/>
    </source>
</evidence>
<comment type="caution">
    <text evidence="2">The sequence shown here is derived from an EMBL/GenBank/DDBJ whole genome shotgun (WGS) entry which is preliminary data.</text>
</comment>
<dbReference type="OrthoDB" id="1352116at2"/>
<organism evidence="2 3">
    <name type="scientific">Paenimyroides tangerinum</name>
    <dbReference type="NCBI Taxonomy" id="2488728"/>
    <lineage>
        <taxon>Bacteria</taxon>
        <taxon>Pseudomonadati</taxon>
        <taxon>Bacteroidota</taxon>
        <taxon>Flavobacteriia</taxon>
        <taxon>Flavobacteriales</taxon>
        <taxon>Flavobacteriaceae</taxon>
        <taxon>Paenimyroides</taxon>
    </lineage>
</organism>
<name>A0A3P3WBI7_9FLAO</name>
<reference evidence="2 3" key="1">
    <citation type="submission" date="2018-11" db="EMBL/GenBank/DDBJ databases">
        <title>Flavobacterium sp. nov., YIM 102701-2 draft genome.</title>
        <authorList>
            <person name="Li G."/>
            <person name="Jiang Y."/>
        </authorList>
    </citation>
    <scope>NUCLEOTIDE SEQUENCE [LARGE SCALE GENOMIC DNA]</scope>
    <source>
        <strain evidence="2 3">YIM 102701-2</strain>
    </source>
</reference>